<dbReference type="RefSeq" id="WP_378520999.1">
    <property type="nucleotide sequence ID" value="NZ_BAAAXV010000009.1"/>
</dbReference>
<evidence type="ECO:0000313" key="4">
    <source>
        <dbReference type="Proteomes" id="UP001589532"/>
    </source>
</evidence>
<reference evidence="3 4" key="1">
    <citation type="submission" date="2024-09" db="EMBL/GenBank/DDBJ databases">
        <authorList>
            <person name="Sun Q."/>
            <person name="Mori K."/>
        </authorList>
    </citation>
    <scope>NUCLEOTIDE SEQUENCE [LARGE SCALE GENOMIC DNA]</scope>
    <source>
        <strain evidence="3 4">JCM 3143</strain>
    </source>
</reference>
<evidence type="ECO:0000256" key="1">
    <source>
        <dbReference type="SAM" id="MobiDB-lite"/>
    </source>
</evidence>
<proteinExistence type="predicted"/>
<organism evidence="3 4">
    <name type="scientific">Nonomuraea helvata</name>
    <dbReference type="NCBI Taxonomy" id="37484"/>
    <lineage>
        <taxon>Bacteria</taxon>
        <taxon>Bacillati</taxon>
        <taxon>Actinomycetota</taxon>
        <taxon>Actinomycetes</taxon>
        <taxon>Streptosporangiales</taxon>
        <taxon>Streptosporangiaceae</taxon>
        <taxon>Nonomuraea</taxon>
    </lineage>
</organism>
<protein>
    <submittedName>
        <fullName evidence="3">DUF6602 domain-containing protein</fullName>
    </submittedName>
</protein>
<evidence type="ECO:0000313" key="3">
    <source>
        <dbReference type="EMBL" id="MFB9628949.1"/>
    </source>
</evidence>
<sequence length="363" mass="40892">MGCADSSCRSLLRVSKKSRKRTSRRTQALPLSTSNWKPRLHPSETLDRAFFRRCHQIEREIISRVAYEKEFNEQNFDSGWAVEEIMRQVLRELLPRRYAVQAASISDSKGYSAGDCDVAIFNDFWFPVVKSGPTADSRKVYLPIEGVYAVLEIKQTLTPSSLKSAMQKLVTCHRLFRPPSSCDRLVENHQRSACTHYVSNPLFSAVVATDLAGWTRDEAVASFIRINQLLPRTDVVHSLCILGQGVITWAYRPDPSGDQEGFENLASATFMREDRFSELIPLYGRTDVDDSPLYEFMARLMGHLLSSVLAPENIAIHYGHGTAMSLPKTPGATLMPDPNLLRSLEQSCIGQDRSTDSAYHQRS</sequence>
<dbReference type="CDD" id="cd21173">
    <property type="entry name" value="NucC-like"/>
    <property type="match status" value="1"/>
</dbReference>
<accession>A0ABV5SB88</accession>
<name>A0ABV5SB88_9ACTN</name>
<dbReference type="InterPro" id="IPR046537">
    <property type="entry name" value="DUF6602"/>
</dbReference>
<dbReference type="EMBL" id="JBHMBW010000051">
    <property type="protein sequence ID" value="MFB9628949.1"/>
    <property type="molecule type" value="Genomic_DNA"/>
</dbReference>
<keyword evidence="4" id="KW-1185">Reference proteome</keyword>
<gene>
    <name evidence="3" type="ORF">ACFFSA_38245</name>
</gene>
<dbReference type="Proteomes" id="UP001589532">
    <property type="component" value="Unassembled WGS sequence"/>
</dbReference>
<feature type="domain" description="DUF6602" evidence="2">
    <location>
        <begin position="73"/>
        <end position="174"/>
    </location>
</feature>
<feature type="region of interest" description="Disordered" evidence="1">
    <location>
        <begin position="16"/>
        <end position="35"/>
    </location>
</feature>
<evidence type="ECO:0000259" key="2">
    <source>
        <dbReference type="Pfam" id="PF20247"/>
    </source>
</evidence>
<comment type="caution">
    <text evidence="3">The sequence shown here is derived from an EMBL/GenBank/DDBJ whole genome shotgun (WGS) entry which is preliminary data.</text>
</comment>
<dbReference type="Pfam" id="PF20247">
    <property type="entry name" value="DUF6602"/>
    <property type="match status" value="1"/>
</dbReference>